<accession>A0AAV7N6N5</accession>
<feature type="compositionally biased region" description="Basic and acidic residues" evidence="1">
    <location>
        <begin position="15"/>
        <end position="27"/>
    </location>
</feature>
<dbReference type="EMBL" id="JANPWB010000013">
    <property type="protein sequence ID" value="KAJ1111161.1"/>
    <property type="molecule type" value="Genomic_DNA"/>
</dbReference>
<reference evidence="2" key="1">
    <citation type="journal article" date="2022" name="bioRxiv">
        <title>Sequencing and chromosome-scale assembly of the giantPleurodeles waltlgenome.</title>
        <authorList>
            <person name="Brown T."/>
            <person name="Elewa A."/>
            <person name="Iarovenko S."/>
            <person name="Subramanian E."/>
            <person name="Araus A.J."/>
            <person name="Petzold A."/>
            <person name="Susuki M."/>
            <person name="Suzuki K.-i.T."/>
            <person name="Hayashi T."/>
            <person name="Toyoda A."/>
            <person name="Oliveira C."/>
            <person name="Osipova E."/>
            <person name="Leigh N.D."/>
            <person name="Simon A."/>
            <person name="Yun M.H."/>
        </authorList>
    </citation>
    <scope>NUCLEOTIDE SEQUENCE</scope>
    <source>
        <strain evidence="2">20211129_DDA</strain>
        <tissue evidence="2">Liver</tissue>
    </source>
</reference>
<proteinExistence type="predicted"/>
<protein>
    <submittedName>
        <fullName evidence="2">Uncharacterized protein</fullName>
    </submittedName>
</protein>
<evidence type="ECO:0000313" key="2">
    <source>
        <dbReference type="EMBL" id="KAJ1111161.1"/>
    </source>
</evidence>
<dbReference type="AlphaFoldDB" id="A0AAV7N6N5"/>
<keyword evidence="3" id="KW-1185">Reference proteome</keyword>
<feature type="region of interest" description="Disordered" evidence="1">
    <location>
        <begin position="1"/>
        <end position="56"/>
    </location>
</feature>
<sequence length="127" mass="13413">MTDKRRAWPARTATKNRERASSVDATRRCTGGTSTEADSPGGTSGAVLSNPEDLSRGRRIEETPDTAGFLKAREIKEEGAAAADVVIAGTEEDGLADREVGRRGFHTNAAQLTGRLGGSNTRKLATL</sequence>
<organism evidence="2 3">
    <name type="scientific">Pleurodeles waltl</name>
    <name type="common">Iberian ribbed newt</name>
    <dbReference type="NCBI Taxonomy" id="8319"/>
    <lineage>
        <taxon>Eukaryota</taxon>
        <taxon>Metazoa</taxon>
        <taxon>Chordata</taxon>
        <taxon>Craniata</taxon>
        <taxon>Vertebrata</taxon>
        <taxon>Euteleostomi</taxon>
        <taxon>Amphibia</taxon>
        <taxon>Batrachia</taxon>
        <taxon>Caudata</taxon>
        <taxon>Salamandroidea</taxon>
        <taxon>Salamandridae</taxon>
        <taxon>Pleurodelinae</taxon>
        <taxon>Pleurodeles</taxon>
    </lineage>
</organism>
<name>A0AAV7N6N5_PLEWA</name>
<dbReference type="Proteomes" id="UP001066276">
    <property type="component" value="Chromosome 9"/>
</dbReference>
<comment type="caution">
    <text evidence="2">The sequence shown here is derived from an EMBL/GenBank/DDBJ whole genome shotgun (WGS) entry which is preliminary data.</text>
</comment>
<gene>
    <name evidence="2" type="ORF">NDU88_008498</name>
</gene>
<evidence type="ECO:0000313" key="3">
    <source>
        <dbReference type="Proteomes" id="UP001066276"/>
    </source>
</evidence>
<evidence type="ECO:0000256" key="1">
    <source>
        <dbReference type="SAM" id="MobiDB-lite"/>
    </source>
</evidence>